<keyword evidence="2" id="KW-0732">Signal</keyword>
<dbReference type="EMBL" id="JBEHCU010010708">
    <property type="protein sequence ID" value="KAL1377815.1"/>
    <property type="molecule type" value="Genomic_DNA"/>
</dbReference>
<evidence type="ECO:0000256" key="2">
    <source>
        <dbReference type="SAM" id="SignalP"/>
    </source>
</evidence>
<dbReference type="Proteomes" id="UP001562425">
    <property type="component" value="Unassembled WGS sequence"/>
</dbReference>
<evidence type="ECO:0000313" key="3">
    <source>
        <dbReference type="EMBL" id="KAL1377815.1"/>
    </source>
</evidence>
<feature type="transmembrane region" description="Helical" evidence="1">
    <location>
        <begin position="126"/>
        <end position="151"/>
    </location>
</feature>
<accession>A0ABD1CN27</accession>
<proteinExistence type="predicted"/>
<keyword evidence="1" id="KW-1133">Transmembrane helix</keyword>
<organism evidence="3 4">
    <name type="scientific">Culex pipiens pipiens</name>
    <name type="common">Northern house mosquito</name>
    <dbReference type="NCBI Taxonomy" id="38569"/>
    <lineage>
        <taxon>Eukaryota</taxon>
        <taxon>Metazoa</taxon>
        <taxon>Ecdysozoa</taxon>
        <taxon>Arthropoda</taxon>
        <taxon>Hexapoda</taxon>
        <taxon>Insecta</taxon>
        <taxon>Pterygota</taxon>
        <taxon>Neoptera</taxon>
        <taxon>Endopterygota</taxon>
        <taxon>Diptera</taxon>
        <taxon>Nematocera</taxon>
        <taxon>Culicoidea</taxon>
        <taxon>Culicidae</taxon>
        <taxon>Culicinae</taxon>
        <taxon>Culicini</taxon>
        <taxon>Culex</taxon>
        <taxon>Culex</taxon>
    </lineage>
</organism>
<evidence type="ECO:0000256" key="1">
    <source>
        <dbReference type="SAM" id="Phobius"/>
    </source>
</evidence>
<dbReference type="AlphaFoldDB" id="A0ABD1CN27"/>
<keyword evidence="1" id="KW-0812">Transmembrane</keyword>
<gene>
    <name evidence="3" type="ORF">pipiens_015997</name>
</gene>
<keyword evidence="1" id="KW-0472">Membrane</keyword>
<feature type="chain" id="PRO_5044841599" evidence="2">
    <location>
        <begin position="24"/>
        <end position="297"/>
    </location>
</feature>
<protein>
    <submittedName>
        <fullName evidence="3">Uncharacterized protein</fullName>
    </submittedName>
</protein>
<name>A0ABD1CN27_CULPP</name>
<reference evidence="3 4" key="1">
    <citation type="submission" date="2024-05" db="EMBL/GenBank/DDBJ databases">
        <title>Culex pipiens pipiens assembly and annotation.</title>
        <authorList>
            <person name="Alout H."/>
            <person name="Durand T."/>
        </authorList>
    </citation>
    <scope>NUCLEOTIDE SEQUENCE [LARGE SCALE GENOMIC DNA]</scope>
    <source>
        <strain evidence="3">HA-2024</strain>
        <tissue evidence="3">Whole body</tissue>
    </source>
</reference>
<sequence length="297" mass="32012">MVLRGQFAKTVSAVVILATWSSGMVNQEVSAGPAIAGNSSAAYQLPYEGIASADYLQELSERPGWAAGLIRSSRKGSDQREPKFISFQTKDNNIEVEIDFAIPFLTIPVKKSVDGMMSSVMKGTSLININVGAVALAGVLAVGGALIGGVAKLFRDKELLTPLGPLNVRRTESMPTPSKTERADTDAENALWNLLRVVDRSLQRYDIDSTACTQRTVCWYVKEAAINVAERRASRMDTVLDGLAGADWALSFATGTAIEDAIRAGRRRVNCEQAFPACRFGPEAVQRILGGSGRSRR</sequence>
<evidence type="ECO:0000313" key="4">
    <source>
        <dbReference type="Proteomes" id="UP001562425"/>
    </source>
</evidence>
<keyword evidence="4" id="KW-1185">Reference proteome</keyword>
<feature type="signal peptide" evidence="2">
    <location>
        <begin position="1"/>
        <end position="23"/>
    </location>
</feature>
<comment type="caution">
    <text evidence="3">The sequence shown here is derived from an EMBL/GenBank/DDBJ whole genome shotgun (WGS) entry which is preliminary data.</text>
</comment>